<dbReference type="Pfam" id="PF14690">
    <property type="entry name" value="Zn_ribbon_ISL3"/>
    <property type="match status" value="1"/>
</dbReference>
<dbReference type="Proteomes" id="UP000231343">
    <property type="component" value="Unassembled WGS sequence"/>
</dbReference>
<proteinExistence type="predicted"/>
<accession>A0A2H0XXB0</accession>
<organism evidence="2 3">
    <name type="scientific">Candidatus Saganbacteria bacterium CG08_land_8_20_14_0_20_45_16</name>
    <dbReference type="NCBI Taxonomy" id="2014293"/>
    <lineage>
        <taxon>Bacteria</taxon>
        <taxon>Bacillati</taxon>
        <taxon>Saganbacteria</taxon>
    </lineage>
</organism>
<evidence type="ECO:0000313" key="2">
    <source>
        <dbReference type="EMBL" id="PIS29491.1"/>
    </source>
</evidence>
<reference evidence="2 3" key="1">
    <citation type="submission" date="2017-09" db="EMBL/GenBank/DDBJ databases">
        <title>Depth-based differentiation of microbial function through sediment-hosted aquifers and enrichment of novel symbionts in the deep terrestrial subsurface.</title>
        <authorList>
            <person name="Probst A.J."/>
            <person name="Ladd B."/>
            <person name="Jarett J.K."/>
            <person name="Geller-Mcgrath D.E."/>
            <person name="Sieber C.M."/>
            <person name="Emerson J.B."/>
            <person name="Anantharaman K."/>
            <person name="Thomas B.C."/>
            <person name="Malmstrom R."/>
            <person name="Stieglmeier M."/>
            <person name="Klingl A."/>
            <person name="Woyke T."/>
            <person name="Ryan C.M."/>
            <person name="Banfield J.F."/>
        </authorList>
    </citation>
    <scope>NUCLEOTIDE SEQUENCE [LARGE SCALE GENOMIC DNA]</scope>
    <source>
        <strain evidence="2">CG08_land_8_20_14_0_20_45_16</strain>
    </source>
</reference>
<comment type="caution">
    <text evidence="2">The sequence shown here is derived from an EMBL/GenBank/DDBJ whole genome shotgun (WGS) entry which is preliminary data.</text>
</comment>
<sequence>MLWGGGGVLASLYIGQISESDSEIHLRLAPDKGKAFVCSGCGKAHKVGYHGFVIAVVEDLPIIGKRTYLHVVKRRYKCPEDDRIYIEEIPWLKKWSRVTRRFAEQVGRLPAGFSALTTKRFTA</sequence>
<gene>
    <name evidence="2" type="ORF">COT42_05195</name>
</gene>
<evidence type="ECO:0000313" key="3">
    <source>
        <dbReference type="Proteomes" id="UP000231343"/>
    </source>
</evidence>
<feature type="domain" description="Transposase IS204/IS1001/IS1096/IS1165 zinc-finger" evidence="1">
    <location>
        <begin position="36"/>
        <end position="80"/>
    </location>
</feature>
<dbReference type="AlphaFoldDB" id="A0A2H0XXB0"/>
<protein>
    <recommendedName>
        <fullName evidence="1">Transposase IS204/IS1001/IS1096/IS1165 zinc-finger domain-containing protein</fullName>
    </recommendedName>
</protein>
<name>A0A2H0XXB0_UNCSA</name>
<dbReference type="InterPro" id="IPR029261">
    <property type="entry name" value="Transposase_Znf"/>
</dbReference>
<evidence type="ECO:0000259" key="1">
    <source>
        <dbReference type="Pfam" id="PF14690"/>
    </source>
</evidence>
<dbReference type="EMBL" id="PEYM01000083">
    <property type="protein sequence ID" value="PIS29491.1"/>
    <property type="molecule type" value="Genomic_DNA"/>
</dbReference>